<evidence type="ECO:0000256" key="1">
    <source>
        <dbReference type="ARBA" id="ARBA00022676"/>
    </source>
</evidence>
<dbReference type="SUPFAM" id="SSF53756">
    <property type="entry name" value="UDP-Glycosyltransferase/glycogen phosphorylase"/>
    <property type="match status" value="1"/>
</dbReference>
<keyword evidence="1" id="KW-0328">Glycosyltransferase</keyword>
<dbReference type="GO" id="GO:0009244">
    <property type="term" value="P:lipopolysaccharide core region biosynthetic process"/>
    <property type="evidence" value="ECO:0007669"/>
    <property type="project" value="TreeGrafter"/>
</dbReference>
<dbReference type="Pfam" id="PF01075">
    <property type="entry name" value="Glyco_transf_9"/>
    <property type="match status" value="1"/>
</dbReference>
<keyword evidence="4" id="KW-1185">Reference proteome</keyword>
<dbReference type="eggNOG" id="COG0859">
    <property type="taxonomic scope" value="Bacteria"/>
</dbReference>
<dbReference type="KEGG" id="pla:Plav_0749"/>
<dbReference type="InterPro" id="IPR051199">
    <property type="entry name" value="LPS_LOS_Heptosyltrfase"/>
</dbReference>
<dbReference type="CAZy" id="GT9">
    <property type="family name" value="Glycosyltransferase Family 9"/>
</dbReference>
<dbReference type="GO" id="GO:0005829">
    <property type="term" value="C:cytosol"/>
    <property type="evidence" value="ECO:0007669"/>
    <property type="project" value="TreeGrafter"/>
</dbReference>
<dbReference type="PANTHER" id="PTHR30160">
    <property type="entry name" value="TETRAACYLDISACCHARIDE 4'-KINASE-RELATED"/>
    <property type="match status" value="1"/>
</dbReference>
<dbReference type="HOGENOM" id="CLU_038371_0_0_5"/>
<gene>
    <name evidence="3" type="ordered locus">Plav_0749</name>
</gene>
<sequence>MRVLFIASNRIGDAVLSTGLLGGLMERYPGAEFWVACGPLAVPVFSHAPGVTRIIVMRKEKRAGHWRKLLKATMFRRFEAVVDLRGSATAWALWTRKRHILKADHTLHRVVHNAQVAGFEPPPSPRVWPGNEMRARAAAAIPEGVQVLAMGPAAAWVGKMWPAERFAELARRLLAPGGAMEGAYLLVTGGPADRKVCEPVLEAVPADRRIDLIGAGIDETAAFFERIRLYVGNDSGLMHLAAAAGAPTIGLFGPSDDAIYAPWGPKTVAVRVPRALGEVRAAEDTEKGWHSRSHMEDLAVETVLDAAHALLAQTGASGQNAVPVPEKGNPS</sequence>
<dbReference type="STRING" id="402881.Plav_0749"/>
<keyword evidence="2 3" id="KW-0808">Transferase</keyword>
<protein>
    <submittedName>
        <fullName evidence="3">Glycosyl transferase family 9</fullName>
    </submittedName>
</protein>
<proteinExistence type="predicted"/>
<organism evidence="3 4">
    <name type="scientific">Parvibaculum lavamentivorans (strain DS-1 / DSM 13023 / NCIMB 13966)</name>
    <dbReference type="NCBI Taxonomy" id="402881"/>
    <lineage>
        <taxon>Bacteria</taxon>
        <taxon>Pseudomonadati</taxon>
        <taxon>Pseudomonadota</taxon>
        <taxon>Alphaproteobacteria</taxon>
        <taxon>Hyphomicrobiales</taxon>
        <taxon>Parvibaculaceae</taxon>
        <taxon>Parvibaculum</taxon>
    </lineage>
</organism>
<dbReference type="CDD" id="cd03789">
    <property type="entry name" value="GT9_LPS_heptosyltransferase"/>
    <property type="match status" value="1"/>
</dbReference>
<dbReference type="InterPro" id="IPR002201">
    <property type="entry name" value="Glyco_trans_9"/>
</dbReference>
<dbReference type="AlphaFoldDB" id="A7HR39"/>
<reference evidence="3 4" key="1">
    <citation type="journal article" date="2011" name="Stand. Genomic Sci.">
        <title>Complete genome sequence of Parvibaculum lavamentivorans type strain (DS-1(T)).</title>
        <authorList>
            <person name="Schleheck D."/>
            <person name="Weiss M."/>
            <person name="Pitluck S."/>
            <person name="Bruce D."/>
            <person name="Land M.L."/>
            <person name="Han S."/>
            <person name="Saunders E."/>
            <person name="Tapia R."/>
            <person name="Detter C."/>
            <person name="Brettin T."/>
            <person name="Han J."/>
            <person name="Woyke T."/>
            <person name="Goodwin L."/>
            <person name="Pennacchio L."/>
            <person name="Nolan M."/>
            <person name="Cook A.M."/>
            <person name="Kjelleberg S."/>
            <person name="Thomas T."/>
        </authorList>
    </citation>
    <scope>NUCLEOTIDE SEQUENCE [LARGE SCALE GENOMIC DNA]</scope>
    <source>
        <strain evidence="4">DS-1 / DSM 13023 / NCIMB 13966</strain>
    </source>
</reference>
<dbReference type="EMBL" id="CP000774">
    <property type="protein sequence ID" value="ABS62372.1"/>
    <property type="molecule type" value="Genomic_DNA"/>
</dbReference>
<evidence type="ECO:0000313" key="3">
    <source>
        <dbReference type="EMBL" id="ABS62372.1"/>
    </source>
</evidence>
<name>A7HR39_PARL1</name>
<evidence type="ECO:0000256" key="2">
    <source>
        <dbReference type="ARBA" id="ARBA00022679"/>
    </source>
</evidence>
<evidence type="ECO:0000313" key="4">
    <source>
        <dbReference type="Proteomes" id="UP000006377"/>
    </source>
</evidence>
<accession>A7HR39</accession>
<dbReference type="GO" id="GO:0008713">
    <property type="term" value="F:ADP-heptose-lipopolysaccharide heptosyltransferase activity"/>
    <property type="evidence" value="ECO:0007669"/>
    <property type="project" value="TreeGrafter"/>
</dbReference>
<dbReference type="Proteomes" id="UP000006377">
    <property type="component" value="Chromosome"/>
</dbReference>
<dbReference type="Gene3D" id="3.40.50.2000">
    <property type="entry name" value="Glycogen Phosphorylase B"/>
    <property type="match status" value="2"/>
</dbReference>
<dbReference type="RefSeq" id="WP_011995663.1">
    <property type="nucleotide sequence ID" value="NC_009719.1"/>
</dbReference>